<evidence type="ECO:0000256" key="5">
    <source>
        <dbReference type="SAM" id="Phobius"/>
    </source>
</evidence>
<dbReference type="PRINTS" id="PR00080">
    <property type="entry name" value="SDRFAMILY"/>
</dbReference>
<proteinExistence type="inferred from homology"/>
<feature type="transmembrane region" description="Helical" evidence="5">
    <location>
        <begin position="415"/>
        <end position="438"/>
    </location>
</feature>
<dbReference type="CDD" id="cd05233">
    <property type="entry name" value="SDR_c"/>
    <property type="match status" value="1"/>
</dbReference>
<keyword evidence="7" id="KW-1185">Reference proteome</keyword>
<comment type="caution">
    <text evidence="6">The sequence shown here is derived from an EMBL/GenBank/DDBJ whole genome shotgun (WGS) entry which is preliminary data.</text>
</comment>
<dbReference type="SUPFAM" id="SSF51735">
    <property type="entry name" value="NAD(P)-binding Rossmann-fold domains"/>
    <property type="match status" value="1"/>
</dbReference>
<organism evidence="6 7">
    <name type="scientific">Arthroderma benhamiae (strain ATCC MYA-4681 / CBS 112371)</name>
    <name type="common">Trichophyton mentagrophytes</name>
    <dbReference type="NCBI Taxonomy" id="663331"/>
    <lineage>
        <taxon>Eukaryota</taxon>
        <taxon>Fungi</taxon>
        <taxon>Dikarya</taxon>
        <taxon>Ascomycota</taxon>
        <taxon>Pezizomycotina</taxon>
        <taxon>Eurotiomycetes</taxon>
        <taxon>Eurotiomycetidae</taxon>
        <taxon>Onygenales</taxon>
        <taxon>Arthrodermataceae</taxon>
        <taxon>Trichophyton</taxon>
    </lineage>
</organism>
<dbReference type="InterPro" id="IPR036291">
    <property type="entry name" value="NAD(P)-bd_dom_sf"/>
</dbReference>
<evidence type="ECO:0000256" key="2">
    <source>
        <dbReference type="ARBA" id="ARBA00022857"/>
    </source>
</evidence>
<dbReference type="KEGG" id="abe:ARB_06398"/>
<comment type="similarity">
    <text evidence="1">Belongs to the short-chain dehydrogenases/reductases (SDR) family.</text>
</comment>
<dbReference type="HOGENOM" id="CLU_602634_0_0_1"/>
<dbReference type="GeneID" id="9520999"/>
<dbReference type="InterPro" id="IPR020904">
    <property type="entry name" value="Sc_DH/Rdtase_CS"/>
</dbReference>
<dbReference type="OMA" id="CPLRSTH"/>
<dbReference type="PANTHER" id="PTHR24321:SF8">
    <property type="entry name" value="ESTRADIOL 17-BETA-DEHYDROGENASE 8-RELATED"/>
    <property type="match status" value="1"/>
</dbReference>
<dbReference type="PROSITE" id="PS00061">
    <property type="entry name" value="ADH_SHORT"/>
    <property type="match status" value="1"/>
</dbReference>
<name>D4AQ91_ARTBC</name>
<dbReference type="eggNOG" id="KOG0725">
    <property type="taxonomic scope" value="Eukaryota"/>
</dbReference>
<dbReference type="AlphaFoldDB" id="D4AQ91"/>
<accession>D4AQ91</accession>
<reference evidence="7" key="1">
    <citation type="journal article" date="2011" name="Genome Biol.">
        <title>Comparative and functional genomics provide insights into the pathogenicity of dermatophytic fungi.</title>
        <authorList>
            <person name="Burmester A."/>
            <person name="Shelest E."/>
            <person name="Gloeckner G."/>
            <person name="Heddergott C."/>
            <person name="Schindler S."/>
            <person name="Staib P."/>
            <person name="Heidel A."/>
            <person name="Felder M."/>
            <person name="Petzold A."/>
            <person name="Szafranski K."/>
            <person name="Feuermann M."/>
            <person name="Pedruzzi I."/>
            <person name="Priebe S."/>
            <person name="Groth M."/>
            <person name="Winkler R."/>
            <person name="Li W."/>
            <person name="Kniemeyer O."/>
            <person name="Schroeckh V."/>
            <person name="Hertweck C."/>
            <person name="Hube B."/>
            <person name="White T.C."/>
            <person name="Platzer M."/>
            <person name="Guthke R."/>
            <person name="Heitman J."/>
            <person name="Woestemeyer J."/>
            <person name="Zipfel P.F."/>
            <person name="Monod M."/>
            <person name="Brakhage A.A."/>
        </authorList>
    </citation>
    <scope>NUCLEOTIDE SEQUENCE [LARGE SCALE GENOMIC DNA]</scope>
    <source>
        <strain evidence="7">ATCC MYA-4681 / CBS 112371</strain>
    </source>
</reference>
<dbReference type="Pfam" id="PF13561">
    <property type="entry name" value="adh_short_C2"/>
    <property type="match status" value="1"/>
</dbReference>
<dbReference type="EMBL" id="ABSU01000005">
    <property type="protein sequence ID" value="EFE34635.1"/>
    <property type="molecule type" value="Genomic_DNA"/>
</dbReference>
<keyword evidence="2" id="KW-0521">NADP</keyword>
<evidence type="ECO:0000313" key="6">
    <source>
        <dbReference type="EMBL" id="EFE34635.1"/>
    </source>
</evidence>
<dbReference type="Gene3D" id="3.40.50.720">
    <property type="entry name" value="NAD(P)-binding Rossmann-like Domain"/>
    <property type="match status" value="1"/>
</dbReference>
<dbReference type="STRING" id="663331.D4AQ91"/>
<dbReference type="PRINTS" id="PR00081">
    <property type="entry name" value="GDHRDH"/>
</dbReference>
<keyword evidence="5" id="KW-0812">Transmembrane</keyword>
<evidence type="ECO:0000256" key="3">
    <source>
        <dbReference type="ARBA" id="ARBA00023002"/>
    </source>
</evidence>
<feature type="compositionally biased region" description="Basic and acidic residues" evidence="4">
    <location>
        <begin position="346"/>
        <end position="355"/>
    </location>
</feature>
<gene>
    <name evidence="6" type="ORF">ARB_06398</name>
</gene>
<feature type="region of interest" description="Disordered" evidence="4">
    <location>
        <begin position="346"/>
        <end position="367"/>
    </location>
</feature>
<keyword evidence="5" id="KW-1133">Transmembrane helix</keyword>
<dbReference type="InterPro" id="IPR002347">
    <property type="entry name" value="SDR_fam"/>
</dbReference>
<evidence type="ECO:0008006" key="8">
    <source>
        <dbReference type="Google" id="ProtNLM"/>
    </source>
</evidence>
<dbReference type="PANTHER" id="PTHR24321">
    <property type="entry name" value="DEHYDROGENASES, SHORT CHAIN"/>
    <property type="match status" value="1"/>
</dbReference>
<dbReference type="Proteomes" id="UP000008866">
    <property type="component" value="Unassembled WGS sequence"/>
</dbReference>
<sequence>MPASVAIVTGGAGDIGQAIARRLSDSHDRVVILDHDASRLDAALAALASDTFERCLCDITDSSQVAGLPRRIFGPEEDADPDGGGAAVLRTLVNNAGGSAAYSLHETSPQAWQRETALNLDAAFLCFNAFEAHLKRSRGCVVNIASVNGLAVYGNPAYSAAKAGLVHLTRSIAVEYGRFGIRANAVAPGTVRTAAWAARQQANPQVFRDVAQWYPLNRIVDPDDVAHAVAFLASEQAAAITGAAAEAERQQRATTERERETQKGYTETGIPHTYSVLWSTYGRFTKGKRASVCYIPCPLRSTHAFFTTRTKKTNPQPLNRLAPLPSHSSCYGTRCSGPASVPSNIKKEEEREKKIPRPASPFYTSRPPNPLLPTSSPPLLPYNFNQKEKRTIILLEKWPRSHADPPAALDHSPLVLLPVSVLSFFFFLFDILSSFLTWDSLPCQQKWPVPPPLP</sequence>
<evidence type="ECO:0000256" key="4">
    <source>
        <dbReference type="SAM" id="MobiDB-lite"/>
    </source>
</evidence>
<evidence type="ECO:0000313" key="7">
    <source>
        <dbReference type="Proteomes" id="UP000008866"/>
    </source>
</evidence>
<keyword evidence="5" id="KW-0472">Membrane</keyword>
<keyword evidence="3" id="KW-0560">Oxidoreductase</keyword>
<dbReference type="RefSeq" id="XP_003015275.1">
    <property type="nucleotide sequence ID" value="XM_003015229.1"/>
</dbReference>
<dbReference type="GO" id="GO:0016491">
    <property type="term" value="F:oxidoreductase activity"/>
    <property type="evidence" value="ECO:0007669"/>
    <property type="project" value="UniProtKB-KW"/>
</dbReference>
<evidence type="ECO:0000256" key="1">
    <source>
        <dbReference type="ARBA" id="ARBA00006484"/>
    </source>
</evidence>
<protein>
    <recommendedName>
        <fullName evidence="8">Short chain dehydrogenase/reductase family oxidoreductase</fullName>
    </recommendedName>
</protein>